<keyword evidence="3" id="KW-1185">Reference proteome</keyword>
<sequence length="250" mass="27919">MTWFKVDDRLWSHPKWLATPPAARGLWVTAGSWSAHQEQDGRVPYATLRILGHSLGHARALVHSGLWREIEGGFEFHGWAEFQPTSAEVRAKRALRAEAGRKGGLASGRSRREANASPGLEANGNPVPSRPGPVTPNGVTVSPRRKPERPLPDDWTPDEGHRRRAAELGLDLDATAEAFRNHAATNDRRARDWNAAFRSWLTKAAEYAARDSARGRRPSDRQADILRREMDAAIAWDAQREHDQPKEITS</sequence>
<evidence type="ECO:0000313" key="3">
    <source>
        <dbReference type="Proteomes" id="UP000275356"/>
    </source>
</evidence>
<accession>A0A3N2DDE6</accession>
<dbReference type="EMBL" id="RKHQ01000001">
    <property type="protein sequence ID" value="ROR97809.1"/>
    <property type="molecule type" value="Genomic_DNA"/>
</dbReference>
<dbReference type="OrthoDB" id="3383452at2"/>
<reference evidence="2 3" key="1">
    <citation type="submission" date="2018-11" db="EMBL/GenBank/DDBJ databases">
        <title>Sequencing the genomes of 1000 actinobacteria strains.</title>
        <authorList>
            <person name="Klenk H.-P."/>
        </authorList>
    </citation>
    <scope>NUCLEOTIDE SEQUENCE [LARGE SCALE GENOMIC DNA]</scope>
    <source>
        <strain evidence="2 3">DSM 13521</strain>
    </source>
</reference>
<name>A0A3N2DDE6_9MICO</name>
<evidence type="ECO:0000256" key="1">
    <source>
        <dbReference type="SAM" id="MobiDB-lite"/>
    </source>
</evidence>
<dbReference type="RefSeq" id="WP_148059609.1">
    <property type="nucleotide sequence ID" value="NZ_RKHQ01000001.1"/>
</dbReference>
<evidence type="ECO:0000313" key="2">
    <source>
        <dbReference type="EMBL" id="ROR97809.1"/>
    </source>
</evidence>
<gene>
    <name evidence="2" type="ORF">EDD28_2418</name>
</gene>
<feature type="region of interest" description="Disordered" evidence="1">
    <location>
        <begin position="99"/>
        <end position="161"/>
    </location>
</feature>
<dbReference type="AlphaFoldDB" id="A0A3N2DDE6"/>
<protein>
    <submittedName>
        <fullName evidence="2">Uncharacterized protein</fullName>
    </submittedName>
</protein>
<proteinExistence type="predicted"/>
<organism evidence="2 3">
    <name type="scientific">Salana multivorans</name>
    <dbReference type="NCBI Taxonomy" id="120377"/>
    <lineage>
        <taxon>Bacteria</taxon>
        <taxon>Bacillati</taxon>
        <taxon>Actinomycetota</taxon>
        <taxon>Actinomycetes</taxon>
        <taxon>Micrococcales</taxon>
        <taxon>Beutenbergiaceae</taxon>
        <taxon>Salana</taxon>
    </lineage>
</organism>
<dbReference type="Proteomes" id="UP000275356">
    <property type="component" value="Unassembled WGS sequence"/>
</dbReference>
<comment type="caution">
    <text evidence="2">The sequence shown here is derived from an EMBL/GenBank/DDBJ whole genome shotgun (WGS) entry which is preliminary data.</text>
</comment>